<evidence type="ECO:0000256" key="3">
    <source>
        <dbReference type="ARBA" id="ARBA00022801"/>
    </source>
</evidence>
<dbReference type="InterPro" id="IPR017850">
    <property type="entry name" value="Alkaline_phosphatase_core_sf"/>
</dbReference>
<dbReference type="RefSeq" id="WP_310099362.1">
    <property type="nucleotide sequence ID" value="NZ_JAVDUU010000004.1"/>
</dbReference>
<dbReference type="CDD" id="cd16025">
    <property type="entry name" value="PAS_like"/>
    <property type="match status" value="1"/>
</dbReference>
<gene>
    <name evidence="6" type="ORF">J2W55_003892</name>
</gene>
<evidence type="ECO:0000259" key="5">
    <source>
        <dbReference type="Pfam" id="PF00884"/>
    </source>
</evidence>
<dbReference type="PROSITE" id="PS00149">
    <property type="entry name" value="SULFATASE_2"/>
    <property type="match status" value="1"/>
</dbReference>
<dbReference type="Proteomes" id="UP001247620">
    <property type="component" value="Unassembled WGS sequence"/>
</dbReference>
<proteinExistence type="inferred from homology"/>
<evidence type="ECO:0000313" key="6">
    <source>
        <dbReference type="EMBL" id="MDR6944032.1"/>
    </source>
</evidence>
<dbReference type="EC" id="3.1.6.1" evidence="6"/>
<dbReference type="Gene3D" id="3.30.1120.10">
    <property type="match status" value="1"/>
</dbReference>
<name>A0ABU1TF51_9SPHI</name>
<dbReference type="PANTHER" id="PTHR42693">
    <property type="entry name" value="ARYLSULFATASE FAMILY MEMBER"/>
    <property type="match status" value="1"/>
</dbReference>
<organism evidence="6 7">
    <name type="scientific">Mucilaginibacter pocheonensis</name>
    <dbReference type="NCBI Taxonomy" id="398050"/>
    <lineage>
        <taxon>Bacteria</taxon>
        <taxon>Pseudomonadati</taxon>
        <taxon>Bacteroidota</taxon>
        <taxon>Sphingobacteriia</taxon>
        <taxon>Sphingobacteriales</taxon>
        <taxon>Sphingobacteriaceae</taxon>
        <taxon>Mucilaginibacter</taxon>
    </lineage>
</organism>
<comment type="caution">
    <text evidence="6">The sequence shown here is derived from an EMBL/GenBank/DDBJ whole genome shotgun (WGS) entry which is preliminary data.</text>
</comment>
<dbReference type="Pfam" id="PF00884">
    <property type="entry name" value="Sulfatase"/>
    <property type="match status" value="1"/>
</dbReference>
<feature type="domain" description="Sulfatase N-terminal" evidence="5">
    <location>
        <begin position="43"/>
        <end position="467"/>
    </location>
</feature>
<keyword evidence="7" id="KW-1185">Reference proteome</keyword>
<evidence type="ECO:0000313" key="7">
    <source>
        <dbReference type="Proteomes" id="UP001247620"/>
    </source>
</evidence>
<evidence type="ECO:0000256" key="2">
    <source>
        <dbReference type="ARBA" id="ARBA00022723"/>
    </source>
</evidence>
<dbReference type="PANTHER" id="PTHR42693:SF53">
    <property type="entry name" value="ENDO-4-O-SULFATASE"/>
    <property type="match status" value="1"/>
</dbReference>
<keyword evidence="3 6" id="KW-0378">Hydrolase</keyword>
<dbReference type="SUPFAM" id="SSF53649">
    <property type="entry name" value="Alkaline phosphatase-like"/>
    <property type="match status" value="1"/>
</dbReference>
<protein>
    <submittedName>
        <fullName evidence="6">Arylsulfatase</fullName>
        <ecNumber evidence="6">3.1.6.1</ecNumber>
    </submittedName>
</protein>
<dbReference type="InterPro" id="IPR024607">
    <property type="entry name" value="Sulfatase_CS"/>
</dbReference>
<evidence type="ECO:0000256" key="4">
    <source>
        <dbReference type="ARBA" id="ARBA00022837"/>
    </source>
</evidence>
<dbReference type="InterPro" id="IPR050738">
    <property type="entry name" value="Sulfatase"/>
</dbReference>
<reference evidence="6 7" key="1">
    <citation type="submission" date="2023-07" db="EMBL/GenBank/DDBJ databases">
        <title>Sorghum-associated microbial communities from plants grown in Nebraska, USA.</title>
        <authorList>
            <person name="Schachtman D."/>
        </authorList>
    </citation>
    <scope>NUCLEOTIDE SEQUENCE [LARGE SCALE GENOMIC DNA]</scope>
    <source>
        <strain evidence="6 7">3262</strain>
    </source>
</reference>
<dbReference type="InterPro" id="IPR000917">
    <property type="entry name" value="Sulfatase_N"/>
</dbReference>
<sequence>MLSVKKHQLFITIAISGVMLTGLLSWKYEPDSKPAKQPQTKRPNIIVILADDMGFSDVGCYGGEINTPNIDYLAKNGIRYTEFYNTSRCCPTRASLLTGLYNQQAGIGKMTDAEDEPGYLGHITENAVTLAEVLKSAGYHTAMSGKWHVSNTNSQPTGEAQLNWLNHHEEHTLFSPISQYPTSRGFEKFFGTIWGVVDFYDPFSLVSGTTPIKSVPANYYHTDAINDTAVSYIKTYAKSSKPFFLYVAENAPHWPLMAPPEDIARYKNTYKGGWDAIREVRYRKMIDLGLIDPAKTKLSKRWKDDLKWDNNKDKDWDALAMAVHAAMIDRMDRGIGRIINTLRQTGQLDNTLIVFLSDNGASPENCAAYGAGFDRPSETRDGGKIIYATKKQALPGPETTYSSIGPRWANVANTPYQYAKAESFEGGIHTPMIAFWPKGITAKKGGFSKQVGHVMDFMKTFTELAGAKYPAVYKGHQVPPTTGVSLVPSFHGKITPGHEQLFNEHFGARYARRGNWKLVSLSTDSTWHLFNLATDKTETNDVAQQYPAKVHMLDSLWHNWAVTHMVFPKP</sequence>
<dbReference type="GO" id="GO:0004065">
    <property type="term" value="F:arylsulfatase activity"/>
    <property type="evidence" value="ECO:0007669"/>
    <property type="project" value="UniProtKB-EC"/>
</dbReference>
<comment type="similarity">
    <text evidence="1">Belongs to the sulfatase family.</text>
</comment>
<evidence type="ECO:0000256" key="1">
    <source>
        <dbReference type="ARBA" id="ARBA00008779"/>
    </source>
</evidence>
<dbReference type="Gene3D" id="3.40.720.10">
    <property type="entry name" value="Alkaline Phosphatase, subunit A"/>
    <property type="match status" value="1"/>
</dbReference>
<keyword evidence="2" id="KW-0479">Metal-binding</keyword>
<dbReference type="EMBL" id="JAVDUU010000004">
    <property type="protein sequence ID" value="MDR6944032.1"/>
    <property type="molecule type" value="Genomic_DNA"/>
</dbReference>
<keyword evidence="4" id="KW-0106">Calcium</keyword>
<accession>A0ABU1TF51</accession>